<feature type="coiled-coil region" evidence="1">
    <location>
        <begin position="330"/>
        <end position="357"/>
    </location>
</feature>
<comment type="caution">
    <text evidence="2">The sequence shown here is derived from an EMBL/GenBank/DDBJ whole genome shotgun (WGS) entry which is preliminary data.</text>
</comment>
<accession>A0A1R2B4T1</accession>
<keyword evidence="1" id="KW-0175">Coiled coil</keyword>
<dbReference type="EMBL" id="MPUH01000956">
    <property type="protein sequence ID" value="OMJ71793.1"/>
    <property type="molecule type" value="Genomic_DNA"/>
</dbReference>
<evidence type="ECO:0000313" key="3">
    <source>
        <dbReference type="Proteomes" id="UP000187209"/>
    </source>
</evidence>
<dbReference type="AlphaFoldDB" id="A0A1R2B4T1"/>
<proteinExistence type="predicted"/>
<dbReference type="Proteomes" id="UP000187209">
    <property type="component" value="Unassembled WGS sequence"/>
</dbReference>
<reference evidence="2 3" key="1">
    <citation type="submission" date="2016-11" db="EMBL/GenBank/DDBJ databases">
        <title>The macronuclear genome of Stentor coeruleus: a giant cell with tiny introns.</title>
        <authorList>
            <person name="Slabodnick M."/>
            <person name="Ruby J.G."/>
            <person name="Reiff S.B."/>
            <person name="Swart E.C."/>
            <person name="Gosai S."/>
            <person name="Prabakaran S."/>
            <person name="Witkowska E."/>
            <person name="Larue G.E."/>
            <person name="Fisher S."/>
            <person name="Freeman R.M."/>
            <person name="Gunawardena J."/>
            <person name="Chu W."/>
            <person name="Stover N.A."/>
            <person name="Gregory B.D."/>
            <person name="Nowacki M."/>
            <person name="Derisi J."/>
            <person name="Roy S.W."/>
            <person name="Marshall W.F."/>
            <person name="Sood P."/>
        </authorList>
    </citation>
    <scope>NUCLEOTIDE SEQUENCE [LARGE SCALE GENOMIC DNA]</scope>
    <source>
        <strain evidence="2">WM001</strain>
    </source>
</reference>
<protein>
    <submittedName>
        <fullName evidence="2">Uncharacterized protein</fullName>
    </submittedName>
</protein>
<evidence type="ECO:0000256" key="1">
    <source>
        <dbReference type="SAM" id="Coils"/>
    </source>
</evidence>
<organism evidence="2 3">
    <name type="scientific">Stentor coeruleus</name>
    <dbReference type="NCBI Taxonomy" id="5963"/>
    <lineage>
        <taxon>Eukaryota</taxon>
        <taxon>Sar</taxon>
        <taxon>Alveolata</taxon>
        <taxon>Ciliophora</taxon>
        <taxon>Postciliodesmatophora</taxon>
        <taxon>Heterotrichea</taxon>
        <taxon>Heterotrichida</taxon>
        <taxon>Stentoridae</taxon>
        <taxon>Stentor</taxon>
    </lineage>
</organism>
<name>A0A1R2B4T1_9CILI</name>
<feature type="coiled-coil region" evidence="1">
    <location>
        <begin position="113"/>
        <end position="140"/>
    </location>
</feature>
<gene>
    <name evidence="2" type="ORF">SteCoe_29914</name>
</gene>
<dbReference type="OrthoDB" id="422950at2759"/>
<evidence type="ECO:0000313" key="2">
    <source>
        <dbReference type="EMBL" id="OMJ71793.1"/>
    </source>
</evidence>
<keyword evidence="3" id="KW-1185">Reference proteome</keyword>
<sequence>MLFPTEVNIESLSQKATLRWKRNSMSSTERVINNSENKQLHSMILTANPRNFISTSTQANTSVRVSKQEDLKEISLELSILKKKHDLNRGSNFLHDQKLSNLKKKLENFHQEETKTLTKLEKLKSEVQKLEESINETIKKQEDALSARKIYNQIIERMKIHKLNLDIKNEDIIKSVKNNKKILSEEIEICRKQKESKIKTKKALEKLEVFIEKETKEKEVDVNTIEKDVKRKQEINLKREERYKRQIEIAETAANEDREMQATQMREGVIMHKFWYLFMKKRLDFDMEKLNHIEKAFEKVRKNSCINNSLEMVTKFLTTEIAFNELRRIVDDSNMNIIKTTKKIQEIENNLANVEKLKPQNNIKDALQKEIIEKIKTANEDGEKLMRIKQIHQKIYVWGGKILRKLGLSQGDNNLIGSFDMIKKNIKGFLKPIKENGSFKISGLTNIITLKNIIQNIDIKDMKKFRSDSFHQDINEAMIIRDLAYSSPIFENKMKKTIT</sequence>